<reference evidence="4 5" key="1">
    <citation type="submission" date="2024-09" db="EMBL/GenBank/DDBJ databases">
        <authorList>
            <person name="Sun Q."/>
            <person name="Mori K."/>
        </authorList>
    </citation>
    <scope>NUCLEOTIDE SEQUENCE [LARGE SCALE GENOMIC DNA]</scope>
    <source>
        <strain evidence="4 5">JCM 15389</strain>
    </source>
</reference>
<dbReference type="Gene3D" id="1.10.3020.10">
    <property type="entry name" value="alpha-amino acid ester hydrolase ( Helical cap domain)"/>
    <property type="match status" value="1"/>
</dbReference>
<dbReference type="PANTHER" id="PTHR43056:SF10">
    <property type="entry name" value="COCE_NOND FAMILY, PUTATIVE (AFU_ORTHOLOGUE AFUA_7G00600)-RELATED"/>
    <property type="match status" value="1"/>
</dbReference>
<evidence type="ECO:0000256" key="1">
    <source>
        <dbReference type="ARBA" id="ARBA00022801"/>
    </source>
</evidence>
<keyword evidence="1 4" id="KW-0378">Hydrolase</keyword>
<dbReference type="InterPro" id="IPR000383">
    <property type="entry name" value="Xaa-Pro-like_dom"/>
</dbReference>
<sequence length="692" mass="71833">MQRPSERPRSAASVRGVQASVLAALGVLAGLLAWSLPAAATVPAPPPGSPAVESAPASLVGLDPTVPASVLAASSAPGSHWAPQPAVYGTASINDIPVSGAGGTTIRVDEIYPTLADGAPAPGPFPVLLTMTPYGKGQGGSSAPGSAAAPSNGSPTGGPNDYLVERGFIDVVMDVRGTGDSGGQWGLFDPIQQADAIKVVDWCAHLPHADGKVGTYGPSYLGIDQLLLAGAIGPHSPLKAIFPMVAANDIYRDTAFMGGLVDFEFDELYLGLTGALNEANPVVDTASDPALLADLAGIELDHTSGLASYHAATEANVLGGGSEAYDGTYWQLRNPANVLARIVANGIPAYLVGGEFDLFQNGEPLNYAGLQNAYDHRPVGAPMLPNQPVTGRYQLLDGPWEHLNGSSLDVDELELEWFDTWLKGEHTGMAETPTPLHFYDLGTGTWDETTTYPFAGAHPTTFTFRPGGVLAPGRPPVHAAPRRIVWSPSGSPCGRPIDQWAMGGISVPAQTIGVLPPCADADNTTQIGPWAATWTTPPLTSPLTIAGPIEATVVAASTTPETELVAEVEEVTPNGTSFPLTEGALLGSLRAVDPQRSWVLGGTLLYPYHPYTEASARPVAPGKLTTYEIQIFPTFVTIARGDRLRVTISTTDTPHLVPLPEQLPELAGGVYAISQDAAAPSSLSVDVLPAAP</sequence>
<evidence type="ECO:0000259" key="3">
    <source>
        <dbReference type="SMART" id="SM00939"/>
    </source>
</evidence>
<dbReference type="Gene3D" id="2.60.120.260">
    <property type="entry name" value="Galactose-binding domain-like"/>
    <property type="match status" value="1"/>
</dbReference>
<evidence type="ECO:0000256" key="2">
    <source>
        <dbReference type="SAM" id="MobiDB-lite"/>
    </source>
</evidence>
<evidence type="ECO:0000313" key="4">
    <source>
        <dbReference type="EMBL" id="MFC0081026.1"/>
    </source>
</evidence>
<dbReference type="InterPro" id="IPR005674">
    <property type="entry name" value="CocE/Ser_esterase"/>
</dbReference>
<dbReference type="Proteomes" id="UP001589788">
    <property type="component" value="Unassembled WGS sequence"/>
</dbReference>
<proteinExistence type="predicted"/>
<dbReference type="SMART" id="SM00939">
    <property type="entry name" value="PepX_C"/>
    <property type="match status" value="1"/>
</dbReference>
<accession>A0ABV6C2G8</accession>
<dbReference type="Gene3D" id="3.40.50.1820">
    <property type="entry name" value="alpha/beta hydrolase"/>
    <property type="match status" value="1"/>
</dbReference>
<dbReference type="SUPFAM" id="SSF49785">
    <property type="entry name" value="Galactose-binding domain-like"/>
    <property type="match status" value="1"/>
</dbReference>
<comment type="caution">
    <text evidence="4">The sequence shown here is derived from an EMBL/GenBank/DDBJ whole genome shotgun (WGS) entry which is preliminary data.</text>
</comment>
<feature type="region of interest" description="Disordered" evidence="2">
    <location>
        <begin position="136"/>
        <end position="160"/>
    </location>
</feature>
<dbReference type="EMBL" id="JBHLYQ010000013">
    <property type="protein sequence ID" value="MFC0081026.1"/>
    <property type="molecule type" value="Genomic_DNA"/>
</dbReference>
<dbReference type="InterPro" id="IPR008979">
    <property type="entry name" value="Galactose-bd-like_sf"/>
</dbReference>
<gene>
    <name evidence="4" type="ORF">ACFFRE_02490</name>
</gene>
<dbReference type="GO" id="GO:0016787">
    <property type="term" value="F:hydrolase activity"/>
    <property type="evidence" value="ECO:0007669"/>
    <property type="project" value="UniProtKB-KW"/>
</dbReference>
<evidence type="ECO:0000313" key="5">
    <source>
        <dbReference type="Proteomes" id="UP001589788"/>
    </source>
</evidence>
<dbReference type="SUPFAM" id="SSF53474">
    <property type="entry name" value="alpha/beta-Hydrolases"/>
    <property type="match status" value="1"/>
</dbReference>
<dbReference type="RefSeq" id="WP_377787847.1">
    <property type="nucleotide sequence ID" value="NZ_JBHLYQ010000013.1"/>
</dbReference>
<dbReference type="InterPro" id="IPR029058">
    <property type="entry name" value="AB_hydrolase_fold"/>
</dbReference>
<dbReference type="Pfam" id="PF02129">
    <property type="entry name" value="Peptidase_S15"/>
    <property type="match status" value="1"/>
</dbReference>
<dbReference type="PANTHER" id="PTHR43056">
    <property type="entry name" value="PEPTIDASE S9 PROLYL OLIGOPEPTIDASE"/>
    <property type="match status" value="1"/>
</dbReference>
<feature type="compositionally biased region" description="Low complexity" evidence="2">
    <location>
        <begin position="143"/>
        <end position="159"/>
    </location>
</feature>
<feature type="domain" description="Xaa-Pro dipeptidyl-peptidase C-terminal" evidence="3">
    <location>
        <begin position="415"/>
        <end position="684"/>
    </location>
</feature>
<dbReference type="InterPro" id="IPR050585">
    <property type="entry name" value="Xaa-Pro_dipeptidyl-ppase/CocE"/>
</dbReference>
<name>A0ABV6C2G8_9ACTN</name>
<dbReference type="InterPro" id="IPR013736">
    <property type="entry name" value="Xaa-Pro_dipept_C"/>
</dbReference>
<protein>
    <submittedName>
        <fullName evidence="4">CocE/NonD family hydrolase</fullName>
    </submittedName>
</protein>
<keyword evidence="5" id="KW-1185">Reference proteome</keyword>
<dbReference type="Pfam" id="PF08530">
    <property type="entry name" value="PepX_C"/>
    <property type="match status" value="1"/>
</dbReference>
<dbReference type="NCBIfam" id="TIGR00976">
    <property type="entry name" value="CocE_NonD"/>
    <property type="match status" value="1"/>
</dbReference>
<organism evidence="4 5">
    <name type="scientific">Aciditerrimonas ferrireducens</name>
    <dbReference type="NCBI Taxonomy" id="667306"/>
    <lineage>
        <taxon>Bacteria</taxon>
        <taxon>Bacillati</taxon>
        <taxon>Actinomycetota</taxon>
        <taxon>Acidimicrobiia</taxon>
        <taxon>Acidimicrobiales</taxon>
        <taxon>Acidimicrobiaceae</taxon>
        <taxon>Aciditerrimonas</taxon>
    </lineage>
</organism>